<keyword evidence="3" id="KW-0809">Transit peptide</keyword>
<accession>A0AAV1KSA9</accession>
<dbReference type="GO" id="GO:0005762">
    <property type="term" value="C:mitochondrial large ribosomal subunit"/>
    <property type="evidence" value="ECO:0007669"/>
    <property type="project" value="InterPro"/>
</dbReference>
<name>A0AAV1KSA9_9NEOP</name>
<keyword evidence="11" id="KW-1185">Reference proteome</keyword>
<keyword evidence="4" id="KW-0689">Ribosomal protein</keyword>
<dbReference type="GO" id="GO:0032543">
    <property type="term" value="P:mitochondrial translation"/>
    <property type="evidence" value="ECO:0007669"/>
    <property type="project" value="InterPro"/>
</dbReference>
<protein>
    <recommendedName>
        <fullName evidence="7">Large ribosomal subunit protein mL52</fullName>
    </recommendedName>
    <alternativeName>
        <fullName evidence="8">39S ribosomal protein L52, mitochondrial</fullName>
    </alternativeName>
</protein>
<evidence type="ECO:0000313" key="10">
    <source>
        <dbReference type="EMBL" id="CAK1585920.1"/>
    </source>
</evidence>
<evidence type="ECO:0000256" key="2">
    <source>
        <dbReference type="ARBA" id="ARBA00007232"/>
    </source>
</evidence>
<organism evidence="10 11">
    <name type="scientific">Parnassius mnemosyne</name>
    <name type="common">clouded apollo</name>
    <dbReference type="NCBI Taxonomy" id="213953"/>
    <lineage>
        <taxon>Eukaryota</taxon>
        <taxon>Metazoa</taxon>
        <taxon>Ecdysozoa</taxon>
        <taxon>Arthropoda</taxon>
        <taxon>Hexapoda</taxon>
        <taxon>Insecta</taxon>
        <taxon>Pterygota</taxon>
        <taxon>Neoptera</taxon>
        <taxon>Endopterygota</taxon>
        <taxon>Lepidoptera</taxon>
        <taxon>Glossata</taxon>
        <taxon>Ditrysia</taxon>
        <taxon>Papilionoidea</taxon>
        <taxon>Papilionidae</taxon>
        <taxon>Parnassiinae</taxon>
        <taxon>Parnassini</taxon>
        <taxon>Parnassius</taxon>
        <taxon>Driopa</taxon>
    </lineage>
</organism>
<gene>
    <name evidence="10" type="ORF">PARMNEM_LOCUS6942</name>
</gene>
<dbReference type="Proteomes" id="UP001314205">
    <property type="component" value="Unassembled WGS sequence"/>
</dbReference>
<dbReference type="GO" id="GO:0003735">
    <property type="term" value="F:structural constituent of ribosome"/>
    <property type="evidence" value="ECO:0007669"/>
    <property type="project" value="InterPro"/>
</dbReference>
<evidence type="ECO:0000256" key="7">
    <source>
        <dbReference type="ARBA" id="ARBA00035181"/>
    </source>
</evidence>
<keyword evidence="6" id="KW-0687">Ribonucleoprotein</keyword>
<evidence type="ECO:0000256" key="1">
    <source>
        <dbReference type="ARBA" id="ARBA00004173"/>
    </source>
</evidence>
<dbReference type="PANTHER" id="PTHR34090">
    <property type="entry name" value="39S RIBOSOMAL PROTEIN L52, MITOCHONDRIAL"/>
    <property type="match status" value="1"/>
</dbReference>
<evidence type="ECO:0000256" key="6">
    <source>
        <dbReference type="ARBA" id="ARBA00023274"/>
    </source>
</evidence>
<dbReference type="AlphaFoldDB" id="A0AAV1KSA9"/>
<keyword evidence="5" id="KW-0496">Mitochondrion</keyword>
<evidence type="ECO:0000256" key="9">
    <source>
        <dbReference type="SAM" id="Coils"/>
    </source>
</evidence>
<dbReference type="InterPro" id="IPR034596">
    <property type="entry name" value="Ribosomal_mL52"/>
</dbReference>
<dbReference type="Pfam" id="PF18699">
    <property type="entry name" value="MRPL52"/>
    <property type="match status" value="1"/>
</dbReference>
<comment type="subcellular location">
    <subcellularLocation>
        <location evidence="1">Mitochondrion</location>
    </subcellularLocation>
</comment>
<reference evidence="10 11" key="1">
    <citation type="submission" date="2023-11" db="EMBL/GenBank/DDBJ databases">
        <authorList>
            <person name="Hedman E."/>
            <person name="Englund M."/>
            <person name="Stromberg M."/>
            <person name="Nyberg Akerstrom W."/>
            <person name="Nylinder S."/>
            <person name="Jareborg N."/>
            <person name="Kallberg Y."/>
            <person name="Kronander E."/>
        </authorList>
    </citation>
    <scope>NUCLEOTIDE SEQUENCE [LARGE SCALE GENOMIC DNA]</scope>
</reference>
<evidence type="ECO:0000256" key="5">
    <source>
        <dbReference type="ARBA" id="ARBA00023128"/>
    </source>
</evidence>
<comment type="similarity">
    <text evidence="2">Belongs to the mitochondrion-specific ribosomal protein mL52 family.</text>
</comment>
<evidence type="ECO:0000256" key="4">
    <source>
        <dbReference type="ARBA" id="ARBA00022980"/>
    </source>
</evidence>
<dbReference type="PANTHER" id="PTHR34090:SF1">
    <property type="entry name" value="LARGE RIBOSOMAL SUBUNIT PROTEIN ML52"/>
    <property type="match status" value="1"/>
</dbReference>
<evidence type="ECO:0000313" key="11">
    <source>
        <dbReference type="Proteomes" id="UP001314205"/>
    </source>
</evidence>
<evidence type="ECO:0000256" key="3">
    <source>
        <dbReference type="ARBA" id="ARBA00022946"/>
    </source>
</evidence>
<evidence type="ECO:0000256" key="8">
    <source>
        <dbReference type="ARBA" id="ARBA00035425"/>
    </source>
</evidence>
<sequence length="128" mass="15002">MCYISLTFRGLCNIHMKHFSRPIYCTTVVNTKEWRVSRGLPINKNAEGILTDGPDYTFLDGRPTPLLQKQKLRMLKQRDFASKIVELNSELEFAKTRHQKMLQAKEEEREAILRNRLKPKGRALLDKK</sequence>
<dbReference type="EMBL" id="CAVLGL010000080">
    <property type="protein sequence ID" value="CAK1585920.1"/>
    <property type="molecule type" value="Genomic_DNA"/>
</dbReference>
<proteinExistence type="inferred from homology"/>
<feature type="coiled-coil region" evidence="9">
    <location>
        <begin position="84"/>
        <end position="115"/>
    </location>
</feature>
<comment type="caution">
    <text evidence="10">The sequence shown here is derived from an EMBL/GenBank/DDBJ whole genome shotgun (WGS) entry which is preliminary data.</text>
</comment>
<keyword evidence="9" id="KW-0175">Coiled coil</keyword>